<dbReference type="OrthoDB" id="2307098at2"/>
<dbReference type="Pfam" id="PF11240">
    <property type="entry name" value="DUF3042"/>
    <property type="match status" value="1"/>
</dbReference>
<dbReference type="STRING" id="1423758.FC41_GL000977"/>
<evidence type="ECO:0000313" key="2">
    <source>
        <dbReference type="EMBL" id="CCI81815.1"/>
    </source>
</evidence>
<evidence type="ECO:0000313" key="3">
    <source>
        <dbReference type="Proteomes" id="UP000009320"/>
    </source>
</evidence>
<dbReference type="Proteomes" id="UP000009320">
    <property type="component" value="Unassembled WGS sequence"/>
</dbReference>
<dbReference type="EMBL" id="CAKE01000010">
    <property type="protein sequence ID" value="CCI81815.1"/>
    <property type="molecule type" value="Genomic_DNA"/>
</dbReference>
<evidence type="ECO:0008006" key="4">
    <source>
        <dbReference type="Google" id="ProtNLM"/>
    </source>
</evidence>
<feature type="region of interest" description="Disordered" evidence="1">
    <location>
        <begin position="35"/>
        <end position="59"/>
    </location>
</feature>
<dbReference type="InterPro" id="IPR021402">
    <property type="entry name" value="DUF3042"/>
</dbReference>
<accession>I7KH48</accession>
<dbReference type="GeneID" id="82847056"/>
<evidence type="ECO:0000256" key="1">
    <source>
        <dbReference type="SAM" id="MobiDB-lite"/>
    </source>
</evidence>
<dbReference type="eggNOG" id="ENOG502ZUJH">
    <property type="taxonomic scope" value="Bacteria"/>
</dbReference>
<organism evidence="2 3">
    <name type="scientific">Lactobacillus hominis DSM 23910 = CRBIP 24.179</name>
    <dbReference type="NCBI Taxonomy" id="1423758"/>
    <lineage>
        <taxon>Bacteria</taxon>
        <taxon>Bacillati</taxon>
        <taxon>Bacillota</taxon>
        <taxon>Bacilli</taxon>
        <taxon>Lactobacillales</taxon>
        <taxon>Lactobacillaceae</taxon>
        <taxon>Lactobacillus</taxon>
    </lineage>
</organism>
<sequence>MAKRFGAGVVTGVVATVGALAAGLFTYKKKVVEPEEQEANRIEENRVKANRKSFSAHQG</sequence>
<gene>
    <name evidence="2" type="ORF">BN55_00485</name>
</gene>
<protein>
    <recommendedName>
        <fullName evidence="4">DUF3042 domain-containing protein</fullName>
    </recommendedName>
</protein>
<reference evidence="2 3" key="1">
    <citation type="submission" date="2012-06" db="EMBL/GenBank/DDBJ databases">
        <title>Draft Genome Sequence of Lactobacillus hominis Strain CRBIP 24.179T, isolated from human intestine.</title>
        <authorList>
            <person name="Cousin S."/>
            <person name="Ma L."/>
            <person name="Bizet C."/>
            <person name="Loux V."/>
            <person name="Bouchier C."/>
            <person name="Clermont D."/>
            <person name="Creno S."/>
        </authorList>
    </citation>
    <scope>NUCLEOTIDE SEQUENCE [LARGE SCALE GENOMIC DNA]</scope>
    <source>
        <strain evidence="3">CRBIP 24.179T</strain>
    </source>
</reference>
<dbReference type="RefSeq" id="WP_008470715.1">
    <property type="nucleotide sequence ID" value="NZ_AYZP01000002.1"/>
</dbReference>
<dbReference type="PATRIC" id="fig|1423758.3.peg.988"/>
<proteinExistence type="predicted"/>
<feature type="compositionally biased region" description="Basic and acidic residues" evidence="1">
    <location>
        <begin position="35"/>
        <end position="47"/>
    </location>
</feature>
<name>I7KH48_9LACO</name>
<comment type="caution">
    <text evidence="2">The sequence shown here is derived from an EMBL/GenBank/DDBJ whole genome shotgun (WGS) entry which is preliminary data.</text>
</comment>
<dbReference type="AlphaFoldDB" id="I7KH48"/>
<keyword evidence="3" id="KW-1185">Reference proteome</keyword>